<name>A0ABR8WP71_9FLAO</name>
<gene>
    <name evidence="4" type="ORF">H9628_10300</name>
</gene>
<dbReference type="InterPro" id="IPR051911">
    <property type="entry name" value="SDR_oxidoreductase"/>
</dbReference>
<organism evidence="4 5">
    <name type="scientific">Kaistella pullorum</name>
    <dbReference type="NCBI Taxonomy" id="2763074"/>
    <lineage>
        <taxon>Bacteria</taxon>
        <taxon>Pseudomonadati</taxon>
        <taxon>Bacteroidota</taxon>
        <taxon>Flavobacteriia</taxon>
        <taxon>Flavobacteriales</taxon>
        <taxon>Weeksellaceae</taxon>
        <taxon>Chryseobacterium group</taxon>
        <taxon>Kaistella</taxon>
    </lineage>
</organism>
<dbReference type="Proteomes" id="UP000626242">
    <property type="component" value="Unassembled WGS sequence"/>
</dbReference>
<reference evidence="4 5" key="1">
    <citation type="submission" date="2020-08" db="EMBL/GenBank/DDBJ databases">
        <title>A Genomic Blueprint of the Chicken Gut Microbiome.</title>
        <authorList>
            <person name="Gilroy R."/>
            <person name="Ravi A."/>
            <person name="Getino M."/>
            <person name="Pursley I."/>
            <person name="Horton D.L."/>
            <person name="Alikhan N.-F."/>
            <person name="Baker D."/>
            <person name="Gharbi K."/>
            <person name="Hall N."/>
            <person name="Watson M."/>
            <person name="Adriaenssens E.M."/>
            <person name="Foster-Nyarko E."/>
            <person name="Jarju S."/>
            <person name="Secka A."/>
            <person name="Antonio M."/>
            <person name="Oren A."/>
            <person name="Chaudhuri R."/>
            <person name="La Ragione R.M."/>
            <person name="Hildebrand F."/>
            <person name="Pallen M.J."/>
        </authorList>
    </citation>
    <scope>NUCLEOTIDE SEQUENCE [LARGE SCALE GENOMIC DNA]</scope>
    <source>
        <strain evidence="4 5">Sa1CVA4</strain>
    </source>
</reference>
<evidence type="ECO:0000313" key="4">
    <source>
        <dbReference type="EMBL" id="MBD8018865.1"/>
    </source>
</evidence>
<dbReference type="Gene3D" id="3.40.50.720">
    <property type="entry name" value="NAD(P)-binding Rossmann-like Domain"/>
    <property type="match status" value="1"/>
</dbReference>
<dbReference type="EMBL" id="JACSPS010000003">
    <property type="protein sequence ID" value="MBD8018865.1"/>
    <property type="molecule type" value="Genomic_DNA"/>
</dbReference>
<dbReference type="RefSeq" id="WP_251834059.1">
    <property type="nucleotide sequence ID" value="NZ_JACSPS010000003.1"/>
</dbReference>
<dbReference type="PRINTS" id="PR00080">
    <property type="entry name" value="SDRFAMILY"/>
</dbReference>
<evidence type="ECO:0000256" key="3">
    <source>
        <dbReference type="RuleBase" id="RU000363"/>
    </source>
</evidence>
<dbReference type="PANTHER" id="PTHR43976:SF16">
    <property type="entry name" value="SHORT-CHAIN DEHYDROGENASE_REDUCTASE FAMILY PROTEIN"/>
    <property type="match status" value="1"/>
</dbReference>
<dbReference type="PRINTS" id="PR00081">
    <property type="entry name" value="GDHRDH"/>
</dbReference>
<dbReference type="PANTHER" id="PTHR43976">
    <property type="entry name" value="SHORT CHAIN DEHYDROGENASE"/>
    <property type="match status" value="1"/>
</dbReference>
<dbReference type="CDD" id="cd05374">
    <property type="entry name" value="17beta-HSD-like_SDR_c"/>
    <property type="match status" value="1"/>
</dbReference>
<sequence>MTIVITGTSSGIGFVLAEYFGKNGHQVFGLSRKNVESPYFTTIPTDITMAEAVEKAVQEVLSKSGRIDVLINNAGMGMVGPVEDSSKEEILKLFNLNLVGAVQMMSAVLPIMRGQRSGKIINISSIGSEMGLPFRGFYSASKSALDKVTEAIRYEISPWNIDACTLHLGDIKTNIAENRVKTNVSEPYRTTFDKVYALMNSHVDQGTEPLEVARYIEKLLASNRWKAHFYFGKFGQKIGVPLKWMLPQNMYENLMRKYNSLDKA</sequence>
<evidence type="ECO:0000256" key="2">
    <source>
        <dbReference type="ARBA" id="ARBA00023002"/>
    </source>
</evidence>
<protein>
    <submittedName>
        <fullName evidence="4">SDR family oxidoreductase</fullName>
    </submittedName>
</protein>
<dbReference type="InterPro" id="IPR036291">
    <property type="entry name" value="NAD(P)-bd_dom_sf"/>
</dbReference>
<evidence type="ECO:0000256" key="1">
    <source>
        <dbReference type="ARBA" id="ARBA00006484"/>
    </source>
</evidence>
<accession>A0ABR8WP71</accession>
<dbReference type="Pfam" id="PF00106">
    <property type="entry name" value="adh_short"/>
    <property type="match status" value="1"/>
</dbReference>
<keyword evidence="5" id="KW-1185">Reference proteome</keyword>
<dbReference type="SUPFAM" id="SSF51735">
    <property type="entry name" value="NAD(P)-binding Rossmann-fold domains"/>
    <property type="match status" value="1"/>
</dbReference>
<keyword evidence="2" id="KW-0560">Oxidoreductase</keyword>
<proteinExistence type="inferred from homology"/>
<comment type="caution">
    <text evidence="4">The sequence shown here is derived from an EMBL/GenBank/DDBJ whole genome shotgun (WGS) entry which is preliminary data.</text>
</comment>
<comment type="similarity">
    <text evidence="1 3">Belongs to the short-chain dehydrogenases/reductases (SDR) family.</text>
</comment>
<dbReference type="InterPro" id="IPR002347">
    <property type="entry name" value="SDR_fam"/>
</dbReference>
<evidence type="ECO:0000313" key="5">
    <source>
        <dbReference type="Proteomes" id="UP000626242"/>
    </source>
</evidence>